<keyword evidence="4 11" id="KW-0479">Metal-binding</keyword>
<feature type="site" description="Interaction with DNA substrate" evidence="12">
    <location>
        <position position="313"/>
    </location>
</feature>
<evidence type="ECO:0000256" key="12">
    <source>
        <dbReference type="PIRSR" id="PIRSR604808-3"/>
    </source>
</evidence>
<dbReference type="PROSITE" id="PS51999">
    <property type="entry name" value="ZF_GRF"/>
    <property type="match status" value="1"/>
</dbReference>
<evidence type="ECO:0000256" key="5">
    <source>
        <dbReference type="ARBA" id="ARBA00022771"/>
    </source>
</evidence>
<dbReference type="PROSITE" id="PS00728">
    <property type="entry name" value="AP_NUCLEASE_F1_3"/>
    <property type="match status" value="1"/>
</dbReference>
<dbReference type="GO" id="GO:0003906">
    <property type="term" value="F:DNA-(apurinic or apyrimidinic site) endonuclease activity"/>
    <property type="evidence" value="ECO:0007669"/>
    <property type="project" value="TreeGrafter"/>
</dbReference>
<evidence type="ECO:0000256" key="13">
    <source>
        <dbReference type="PROSITE-ProRule" id="PRU01343"/>
    </source>
</evidence>
<keyword evidence="11" id="KW-0464">Manganese</keyword>
<organism evidence="16 17">
    <name type="scientific">Corynespora cassiicola Philippines</name>
    <dbReference type="NCBI Taxonomy" id="1448308"/>
    <lineage>
        <taxon>Eukaryota</taxon>
        <taxon>Fungi</taxon>
        <taxon>Dikarya</taxon>
        <taxon>Ascomycota</taxon>
        <taxon>Pezizomycotina</taxon>
        <taxon>Dothideomycetes</taxon>
        <taxon>Pleosporomycetidae</taxon>
        <taxon>Pleosporales</taxon>
        <taxon>Corynesporascaceae</taxon>
        <taxon>Corynespora</taxon>
    </lineage>
</organism>
<evidence type="ECO:0000256" key="7">
    <source>
        <dbReference type="ARBA" id="ARBA00022833"/>
    </source>
</evidence>
<dbReference type="InterPro" id="IPR036691">
    <property type="entry name" value="Endo/exonu/phosph_ase_sf"/>
</dbReference>
<feature type="compositionally biased region" description="Pro residues" evidence="14">
    <location>
        <begin position="425"/>
        <end position="434"/>
    </location>
</feature>
<keyword evidence="9" id="KW-0539">Nucleus</keyword>
<dbReference type="CDD" id="cd09088">
    <property type="entry name" value="Ape2-like_AP-endo"/>
    <property type="match status" value="1"/>
</dbReference>
<comment type="similarity">
    <text evidence="2">Belongs to the DNA repair enzymes AP/ExoA family.</text>
</comment>
<evidence type="ECO:0000256" key="10">
    <source>
        <dbReference type="PIRSR" id="PIRSR604808-1"/>
    </source>
</evidence>
<dbReference type="AlphaFoldDB" id="A0A2T2NXH5"/>
<dbReference type="InterPro" id="IPR020848">
    <property type="entry name" value="AP_endonuclease_F1_CS"/>
</dbReference>
<feature type="binding site" evidence="11">
    <location>
        <position position="195"/>
    </location>
    <ligand>
        <name>Mg(2+)</name>
        <dbReference type="ChEBI" id="CHEBI:18420"/>
        <label>1</label>
    </ligand>
</feature>
<dbReference type="GO" id="GO:0008081">
    <property type="term" value="F:phosphoric diester hydrolase activity"/>
    <property type="evidence" value="ECO:0007669"/>
    <property type="project" value="TreeGrafter"/>
</dbReference>
<reference evidence="16 17" key="1">
    <citation type="journal article" date="2018" name="Front. Microbiol.">
        <title>Genome-Wide Analysis of Corynespora cassiicola Leaf Fall Disease Putative Effectors.</title>
        <authorList>
            <person name="Lopez D."/>
            <person name="Ribeiro S."/>
            <person name="Label P."/>
            <person name="Fumanal B."/>
            <person name="Venisse J.S."/>
            <person name="Kohler A."/>
            <person name="de Oliveira R.R."/>
            <person name="Labutti K."/>
            <person name="Lipzen A."/>
            <person name="Lail K."/>
            <person name="Bauer D."/>
            <person name="Ohm R.A."/>
            <person name="Barry K.W."/>
            <person name="Spatafora J."/>
            <person name="Grigoriev I.V."/>
            <person name="Martin F.M."/>
            <person name="Pujade-Renaud V."/>
        </authorList>
    </citation>
    <scope>NUCLEOTIDE SEQUENCE [LARGE SCALE GENOMIC DNA]</scope>
    <source>
        <strain evidence="16 17">Philippines</strain>
    </source>
</reference>
<dbReference type="Proteomes" id="UP000240883">
    <property type="component" value="Unassembled WGS sequence"/>
</dbReference>
<evidence type="ECO:0000256" key="8">
    <source>
        <dbReference type="ARBA" id="ARBA00022842"/>
    </source>
</evidence>
<feature type="binding site" evidence="11">
    <location>
        <position position="8"/>
    </location>
    <ligand>
        <name>Mg(2+)</name>
        <dbReference type="ChEBI" id="CHEBI:18420"/>
        <label>1</label>
    </ligand>
</feature>
<evidence type="ECO:0000256" key="14">
    <source>
        <dbReference type="SAM" id="MobiDB-lite"/>
    </source>
</evidence>
<dbReference type="GO" id="GO:0005634">
    <property type="term" value="C:nucleus"/>
    <property type="evidence" value="ECO:0007669"/>
    <property type="project" value="TreeGrafter"/>
</dbReference>
<dbReference type="STRING" id="1448308.A0A2T2NXH5"/>
<dbReference type="PANTHER" id="PTHR22748:SF4">
    <property type="entry name" value="DNA-(APURINIC OR APYRIMIDINIC SITE) ENDONUCLEASE 2"/>
    <property type="match status" value="1"/>
</dbReference>
<accession>A0A2T2NXH5</accession>
<comment type="cofactor">
    <cofactor evidence="1">
        <name>Mn(2+)</name>
        <dbReference type="ChEBI" id="CHEBI:29035"/>
    </cofactor>
</comment>
<keyword evidence="7" id="KW-0862">Zinc</keyword>
<evidence type="ECO:0000256" key="11">
    <source>
        <dbReference type="PIRSR" id="PIRSR604808-2"/>
    </source>
</evidence>
<evidence type="ECO:0000256" key="4">
    <source>
        <dbReference type="ARBA" id="ARBA00022723"/>
    </source>
</evidence>
<feature type="binding site" evidence="11">
    <location>
        <position position="312"/>
    </location>
    <ligand>
        <name>Mg(2+)</name>
        <dbReference type="ChEBI" id="CHEBI:18420"/>
        <label>1</label>
    </ligand>
</feature>
<keyword evidence="8 11" id="KW-0460">Magnesium</keyword>
<evidence type="ECO:0000256" key="3">
    <source>
        <dbReference type="ARBA" id="ARBA00013541"/>
    </source>
</evidence>
<dbReference type="InterPro" id="IPR010666">
    <property type="entry name" value="Znf_GRF"/>
</dbReference>
<sequence length="615" mass="68612">MVRITTWNVNGIRNPFGYQPWRESRSFSTMFDILEADIVIMQELKIQKKDLRDDMVLVPGWDCYFSLPQHKKGYSGVGIYTRQSACAPVKAEEGLLGILTPSGSSTSYRDLPDKESIGGYLTPTQVADLGVDPVYLDSEGRCLVLEFPAFVLFGVYSPANSNGQRDDFRFGFLAALETRIRNLVKKGKRVILTGDLNITRELIDSARTDEYMRQEGITTDDFFNSPNRRIFNQLVAHSTVIGARDAGREEPVLWDICREFHPNRAGMFTHWEQKINARPGNFGSRIDFILCSIDMREWFSDSNIQEGLMGSDHCPVYATTKHIVECCSEQVHMADIMNPPGMFKDGKRVREYSATKDPLPTSGKLLPEFDKRRSIKDMFKRGSAISSTKAVAVSSLETQPTLSPSTAIKAGMEASETLEYTYPPTTKPTKPPNYPEKRHLSSYSSSRPFKRNKPTAGCSNALGTEKGQKSLKGFFVPKPATESAALSMRVTSPSPSQSPLRATYTTEVAIDSAVPAKDKPLSAPKDVSSNFESFIDPETSRDGWSKLFTKKLPPRCEHEEPCIKLTTKKAGVNCGRQFWICPRPIGPSGQKESGSQWRCGTFIWASDWNSSGKGE</sequence>
<dbReference type="Gene3D" id="3.60.10.10">
    <property type="entry name" value="Endonuclease/exonuclease/phosphatase"/>
    <property type="match status" value="1"/>
</dbReference>
<evidence type="ECO:0000313" key="16">
    <source>
        <dbReference type="EMBL" id="PSN70059.1"/>
    </source>
</evidence>
<feature type="region of interest" description="Disordered" evidence="14">
    <location>
        <begin position="422"/>
        <end position="464"/>
    </location>
</feature>
<dbReference type="PROSITE" id="PS51435">
    <property type="entry name" value="AP_NUCLEASE_F1_4"/>
    <property type="match status" value="1"/>
</dbReference>
<feature type="active site" description="Proton acceptor" evidence="10">
    <location>
        <position position="313"/>
    </location>
</feature>
<dbReference type="FunFam" id="3.60.10.10:FF:000079">
    <property type="entry name" value="DNA-(apurinic or apyrimidinic site) lyase"/>
    <property type="match status" value="1"/>
</dbReference>
<dbReference type="OrthoDB" id="391817at2759"/>
<dbReference type="EMBL" id="KZ678132">
    <property type="protein sequence ID" value="PSN70059.1"/>
    <property type="molecule type" value="Genomic_DNA"/>
</dbReference>
<dbReference type="GO" id="GO:0003677">
    <property type="term" value="F:DNA binding"/>
    <property type="evidence" value="ECO:0007669"/>
    <property type="project" value="InterPro"/>
</dbReference>
<feature type="active site" evidence="10">
    <location>
        <position position="156"/>
    </location>
</feature>
<keyword evidence="5 13" id="KW-0863">Zinc-finger</keyword>
<proteinExistence type="inferred from homology"/>
<evidence type="ECO:0000256" key="2">
    <source>
        <dbReference type="ARBA" id="ARBA00007092"/>
    </source>
</evidence>
<feature type="site" description="Transition state stabilizer" evidence="12">
    <location>
        <position position="197"/>
    </location>
</feature>
<dbReference type="GO" id="GO:0008311">
    <property type="term" value="F:double-stranded DNA 3'-5' DNA exonuclease activity"/>
    <property type="evidence" value="ECO:0007669"/>
    <property type="project" value="TreeGrafter"/>
</dbReference>
<keyword evidence="6" id="KW-0378">Hydrolase</keyword>
<protein>
    <recommendedName>
        <fullName evidence="3">DNA-(apurinic or apyrimidinic site) endonuclease 2</fullName>
    </recommendedName>
</protein>
<dbReference type="GO" id="GO:0006284">
    <property type="term" value="P:base-excision repair"/>
    <property type="evidence" value="ECO:0007669"/>
    <property type="project" value="TreeGrafter"/>
</dbReference>
<feature type="binding site" evidence="11">
    <location>
        <position position="313"/>
    </location>
    <ligand>
        <name>Mg(2+)</name>
        <dbReference type="ChEBI" id="CHEBI:18420"/>
        <label>1</label>
    </ligand>
</feature>
<evidence type="ECO:0000313" key="17">
    <source>
        <dbReference type="Proteomes" id="UP000240883"/>
    </source>
</evidence>
<dbReference type="PANTHER" id="PTHR22748">
    <property type="entry name" value="AP ENDONUCLEASE"/>
    <property type="match status" value="1"/>
</dbReference>
<feature type="domain" description="GRF-type" evidence="15">
    <location>
        <begin position="556"/>
        <end position="608"/>
    </location>
</feature>
<comment type="cofactor">
    <cofactor evidence="11">
        <name>Mg(2+)</name>
        <dbReference type="ChEBI" id="CHEBI:18420"/>
    </cofactor>
    <cofactor evidence="11">
        <name>Mn(2+)</name>
        <dbReference type="ChEBI" id="CHEBI:29035"/>
    </cofactor>
    <text evidence="11">Probably binds two magnesium or manganese ions per subunit.</text>
</comment>
<evidence type="ECO:0000259" key="15">
    <source>
        <dbReference type="PROSITE" id="PS51999"/>
    </source>
</evidence>
<dbReference type="PROSITE" id="PS00726">
    <property type="entry name" value="AP_NUCLEASE_F1_1"/>
    <property type="match status" value="1"/>
</dbReference>
<dbReference type="InterPro" id="IPR005135">
    <property type="entry name" value="Endo/exonuclease/phosphatase"/>
</dbReference>
<feature type="binding site" evidence="11">
    <location>
        <position position="197"/>
    </location>
    <ligand>
        <name>Mg(2+)</name>
        <dbReference type="ChEBI" id="CHEBI:18420"/>
        <label>1</label>
    </ligand>
</feature>
<evidence type="ECO:0000256" key="9">
    <source>
        <dbReference type="ARBA" id="ARBA00023242"/>
    </source>
</evidence>
<dbReference type="InterPro" id="IPR020847">
    <property type="entry name" value="AP_endonuclease_F1_BS"/>
</dbReference>
<dbReference type="InterPro" id="IPR004808">
    <property type="entry name" value="AP_endonuc_1"/>
</dbReference>
<dbReference type="GO" id="GO:0008270">
    <property type="term" value="F:zinc ion binding"/>
    <property type="evidence" value="ECO:0007669"/>
    <property type="project" value="UniProtKB-KW"/>
</dbReference>
<dbReference type="SUPFAM" id="SSF56219">
    <property type="entry name" value="DNase I-like"/>
    <property type="match status" value="1"/>
</dbReference>
<evidence type="ECO:0000256" key="6">
    <source>
        <dbReference type="ARBA" id="ARBA00022801"/>
    </source>
</evidence>
<feature type="active site" description="Proton donor/acceptor" evidence="10">
    <location>
        <position position="195"/>
    </location>
</feature>
<evidence type="ECO:0000256" key="1">
    <source>
        <dbReference type="ARBA" id="ARBA00001936"/>
    </source>
</evidence>
<dbReference type="Pfam" id="PF03372">
    <property type="entry name" value="Exo_endo_phos"/>
    <property type="match status" value="1"/>
</dbReference>
<feature type="site" description="Important for catalytic activity" evidence="12">
    <location>
        <position position="287"/>
    </location>
</feature>
<name>A0A2T2NXH5_CORCC</name>
<keyword evidence="17" id="KW-1185">Reference proteome</keyword>
<feature type="binding site" evidence="11">
    <location>
        <position position="43"/>
    </location>
    <ligand>
        <name>Mg(2+)</name>
        <dbReference type="ChEBI" id="CHEBI:18420"/>
        <label>1</label>
    </ligand>
</feature>
<gene>
    <name evidence="16" type="ORF">BS50DRAFT_618991</name>
</gene>